<proteinExistence type="predicted"/>
<dbReference type="Proteomes" id="UP001164705">
    <property type="component" value="Chromosome"/>
</dbReference>
<dbReference type="RefSeq" id="WP_267676797.1">
    <property type="nucleotide sequence ID" value="NZ_CP113088.1"/>
</dbReference>
<gene>
    <name evidence="1" type="ORF">N7U66_21020</name>
</gene>
<dbReference type="EMBL" id="CP113088">
    <property type="protein sequence ID" value="WAC02202.1"/>
    <property type="molecule type" value="Genomic_DNA"/>
</dbReference>
<accession>A0A9E8MX62</accession>
<name>A0A9E8MX62_9FLAO</name>
<keyword evidence="2" id="KW-1185">Reference proteome</keyword>
<evidence type="ECO:0000313" key="2">
    <source>
        <dbReference type="Proteomes" id="UP001164705"/>
    </source>
</evidence>
<dbReference type="AlphaFoldDB" id="A0A9E8MX62"/>
<dbReference type="KEGG" id="lnu:N7U66_21020"/>
<reference evidence="1" key="1">
    <citation type="submission" date="2022-11" db="EMBL/GenBank/DDBJ databases">
        <title>Lacinutrix neustonica HL-RS19T sp. nov., isolated from the surface microlayer sample of brackish Lake Shihwa.</title>
        <authorList>
            <person name="Choi J.Y."/>
            <person name="Hwang C.Y."/>
        </authorList>
    </citation>
    <scope>NUCLEOTIDE SEQUENCE</scope>
    <source>
        <strain evidence="1">HL-RS19</strain>
    </source>
</reference>
<organism evidence="1 2">
    <name type="scientific">Lacinutrix neustonica</name>
    <dbReference type="NCBI Taxonomy" id="2980107"/>
    <lineage>
        <taxon>Bacteria</taxon>
        <taxon>Pseudomonadati</taxon>
        <taxon>Bacteroidota</taxon>
        <taxon>Flavobacteriia</taxon>
        <taxon>Flavobacteriales</taxon>
        <taxon>Flavobacteriaceae</taxon>
        <taxon>Lacinutrix</taxon>
    </lineage>
</organism>
<evidence type="ECO:0000313" key="1">
    <source>
        <dbReference type="EMBL" id="WAC02202.1"/>
    </source>
</evidence>
<protein>
    <submittedName>
        <fullName evidence="1">Uncharacterized protein</fullName>
    </submittedName>
</protein>
<sequence>MNCITFYRDAIKKTRSAKAVLYYIENEEKATTAVNDIPLGRQAPNFSGLTP</sequence>